<dbReference type="RefSeq" id="WP_172273358.1">
    <property type="nucleotide sequence ID" value="NZ_CASGMU010000002.1"/>
</dbReference>
<comment type="caution">
    <text evidence="2">The sequence shown here is derived from an EMBL/GenBank/DDBJ whole genome shotgun (WGS) entry which is preliminary data.</text>
</comment>
<dbReference type="EMBL" id="JABKKF010000002">
    <property type="protein sequence ID" value="NPD91225.1"/>
    <property type="molecule type" value="Genomic_DNA"/>
</dbReference>
<proteinExistence type="predicted"/>
<keyword evidence="1" id="KW-0812">Transmembrane</keyword>
<accession>A0ABX2AM03</accession>
<feature type="transmembrane region" description="Helical" evidence="1">
    <location>
        <begin position="39"/>
        <end position="62"/>
    </location>
</feature>
<feature type="transmembrane region" description="Helical" evidence="1">
    <location>
        <begin position="69"/>
        <end position="95"/>
    </location>
</feature>
<gene>
    <name evidence="2" type="ORF">HPS56_02475</name>
</gene>
<keyword evidence="1" id="KW-0472">Membrane</keyword>
<dbReference type="Proteomes" id="UP000714420">
    <property type="component" value="Unassembled WGS sequence"/>
</dbReference>
<organism evidence="2 3">
    <name type="scientific">Xylanibacter muris</name>
    <dbReference type="NCBI Taxonomy" id="2736290"/>
    <lineage>
        <taxon>Bacteria</taxon>
        <taxon>Pseudomonadati</taxon>
        <taxon>Bacteroidota</taxon>
        <taxon>Bacteroidia</taxon>
        <taxon>Bacteroidales</taxon>
        <taxon>Prevotellaceae</taxon>
        <taxon>Xylanibacter</taxon>
    </lineage>
</organism>
<evidence type="ECO:0000256" key="1">
    <source>
        <dbReference type="SAM" id="Phobius"/>
    </source>
</evidence>
<feature type="transmembrane region" description="Helical" evidence="1">
    <location>
        <begin position="101"/>
        <end position="122"/>
    </location>
</feature>
<sequence length="297" mass="33622">MDKKERANILSLFLKAALSVNVLVIIIGLTMLFVTNDTYGVYASSICTISALFNCIGLILLLRWNYSGIFPIVIASIVSTVSISITCAGWLQYAFGTFGLVIPYLALGMYLFLLFSLLFFKAKGKTAWQQMEAGFDYKHFRHIYQLSTVIIIAIAITAYFVMPNQPEVNIDSEDEISHLIENVSPERLDAADVTIEEVVSFEKQYNDANDVNSRDRKVTKRIFALKHLLLSGLMPEIHNRENLVNICMVHAGEFSPEQQAIIDWYLALDISIQDEWNICNKAISISDFKSKIEERIK</sequence>
<feature type="transmembrane region" description="Helical" evidence="1">
    <location>
        <begin position="12"/>
        <end position="33"/>
    </location>
</feature>
<feature type="transmembrane region" description="Helical" evidence="1">
    <location>
        <begin position="143"/>
        <end position="162"/>
    </location>
</feature>
<evidence type="ECO:0000313" key="3">
    <source>
        <dbReference type="Proteomes" id="UP000714420"/>
    </source>
</evidence>
<keyword evidence="3" id="KW-1185">Reference proteome</keyword>
<keyword evidence="1" id="KW-1133">Transmembrane helix</keyword>
<name>A0ABX2AM03_9BACT</name>
<evidence type="ECO:0000313" key="2">
    <source>
        <dbReference type="EMBL" id="NPD91225.1"/>
    </source>
</evidence>
<protein>
    <submittedName>
        <fullName evidence="2">Uncharacterized protein</fullName>
    </submittedName>
</protein>
<reference evidence="2 3" key="1">
    <citation type="submission" date="2020-05" db="EMBL/GenBank/DDBJ databases">
        <title>Distinct polysaccharide utilization as determinants for interspecies competition between intestinal Prevotella spp.</title>
        <authorList>
            <person name="Galvez E.J.C."/>
            <person name="Iljazovic A."/>
            <person name="Strowig T."/>
        </authorList>
    </citation>
    <scope>NUCLEOTIDE SEQUENCE [LARGE SCALE GENOMIC DNA]</scope>
    <source>
        <strain evidence="2 3">PMUR</strain>
    </source>
</reference>